<dbReference type="Proteomes" id="UP000245667">
    <property type="component" value="Unassembled WGS sequence"/>
</dbReference>
<organism evidence="1 2">
    <name type="scientific">Maribacter polysiphoniae</name>
    <dbReference type="NCBI Taxonomy" id="429344"/>
    <lineage>
        <taxon>Bacteria</taxon>
        <taxon>Pseudomonadati</taxon>
        <taxon>Bacteroidota</taxon>
        <taxon>Flavobacteriia</taxon>
        <taxon>Flavobacteriales</taxon>
        <taxon>Flavobacteriaceae</taxon>
        <taxon>Maribacter</taxon>
    </lineage>
</organism>
<evidence type="ECO:0000313" key="1">
    <source>
        <dbReference type="EMBL" id="PWK23229.1"/>
    </source>
</evidence>
<reference evidence="1 2" key="1">
    <citation type="submission" date="2018-05" db="EMBL/GenBank/DDBJ databases">
        <title>Genomic Encyclopedia of Archaeal and Bacterial Type Strains, Phase II (KMG-II): from individual species to whole genera.</title>
        <authorList>
            <person name="Goeker M."/>
        </authorList>
    </citation>
    <scope>NUCLEOTIDE SEQUENCE [LARGE SCALE GENOMIC DNA]</scope>
    <source>
        <strain evidence="1 2">DSM 23514</strain>
    </source>
</reference>
<evidence type="ECO:0000313" key="2">
    <source>
        <dbReference type="Proteomes" id="UP000245667"/>
    </source>
</evidence>
<name>A0A316E171_9FLAO</name>
<comment type="caution">
    <text evidence="1">The sequence shown here is derived from an EMBL/GenBank/DDBJ whole genome shotgun (WGS) entry which is preliminary data.</text>
</comment>
<dbReference type="EMBL" id="QGGQ01000005">
    <property type="protein sequence ID" value="PWK23229.1"/>
    <property type="molecule type" value="Genomic_DNA"/>
</dbReference>
<gene>
    <name evidence="1" type="ORF">LX92_02560</name>
</gene>
<accession>A0A316E171</accession>
<protein>
    <submittedName>
        <fullName evidence="1">Uncharacterized protein</fullName>
    </submittedName>
</protein>
<dbReference type="AlphaFoldDB" id="A0A316E171"/>
<proteinExistence type="predicted"/>
<sequence>MGYCLLIHGRNRSGVGEVNTIYMVKCMVRIIYKRFKAWKSIRATTSYDWENKLIDRRKMHWDEGIGV</sequence>